<evidence type="ECO:0000256" key="2">
    <source>
        <dbReference type="SAM" id="MobiDB-lite"/>
    </source>
</evidence>
<feature type="region of interest" description="Disordered" evidence="2">
    <location>
        <begin position="284"/>
        <end position="305"/>
    </location>
</feature>
<reference evidence="3" key="1">
    <citation type="journal article" date="2011" name="Proc. Natl. Acad. Sci. U.S.A.">
        <title>The genome of the fire ant Solenopsis invicta.</title>
        <authorList>
            <person name="Wurm Y."/>
            <person name="Wang J."/>
            <person name="Riba-Grognuz O."/>
            <person name="Corona M."/>
            <person name="Nygaard S."/>
            <person name="Hunt B.G."/>
            <person name="Ingram K.K."/>
            <person name="Falquet L."/>
            <person name="Nipitwattanaphon M."/>
            <person name="Gotzek D."/>
            <person name="Dijkstra M.B."/>
            <person name="Oettler J."/>
            <person name="Comtesse F."/>
            <person name="Shih C.J."/>
            <person name="Wu W.J."/>
            <person name="Yang C.C."/>
            <person name="Thomas J."/>
            <person name="Beaudoing E."/>
            <person name="Pradervand S."/>
            <person name="Flegel V."/>
            <person name="Cook E.D."/>
            <person name="Fabbretti R."/>
            <person name="Stockinger H."/>
            <person name="Long L."/>
            <person name="Farmerie W.G."/>
            <person name="Oakey J."/>
            <person name="Boomsma J.J."/>
            <person name="Pamilo P."/>
            <person name="Yi S.V."/>
            <person name="Heinze J."/>
            <person name="Goodisman M.A."/>
            <person name="Farinelli L."/>
            <person name="Harshman K."/>
            <person name="Hulo N."/>
            <person name="Cerutti L."/>
            <person name="Xenarios I."/>
            <person name="Shoemaker D."/>
            <person name="Keller L."/>
        </authorList>
    </citation>
    <scope>NUCLEOTIDE SEQUENCE [LARGE SCALE GENOMIC DNA]</scope>
</reference>
<evidence type="ECO:0008006" key="4">
    <source>
        <dbReference type="Google" id="ProtNLM"/>
    </source>
</evidence>
<feature type="compositionally biased region" description="Basic and acidic residues" evidence="2">
    <location>
        <begin position="284"/>
        <end position="297"/>
    </location>
</feature>
<feature type="non-terminal residue" evidence="3">
    <location>
        <position position="393"/>
    </location>
</feature>
<evidence type="ECO:0000256" key="1">
    <source>
        <dbReference type="SAM" id="Coils"/>
    </source>
</evidence>
<evidence type="ECO:0000313" key="3">
    <source>
        <dbReference type="EMBL" id="EFZ14786.1"/>
    </source>
</evidence>
<name>E9IXB6_SOLIN</name>
<feature type="coiled-coil region" evidence="1">
    <location>
        <begin position="151"/>
        <end position="178"/>
    </location>
</feature>
<proteinExistence type="predicted"/>
<organism>
    <name type="scientific">Solenopsis invicta</name>
    <name type="common">Red imported fire ant</name>
    <name type="synonym">Solenopsis wagneri</name>
    <dbReference type="NCBI Taxonomy" id="13686"/>
    <lineage>
        <taxon>Eukaryota</taxon>
        <taxon>Metazoa</taxon>
        <taxon>Ecdysozoa</taxon>
        <taxon>Arthropoda</taxon>
        <taxon>Hexapoda</taxon>
        <taxon>Insecta</taxon>
        <taxon>Pterygota</taxon>
        <taxon>Neoptera</taxon>
        <taxon>Endopterygota</taxon>
        <taxon>Hymenoptera</taxon>
        <taxon>Apocrita</taxon>
        <taxon>Aculeata</taxon>
        <taxon>Formicoidea</taxon>
        <taxon>Formicidae</taxon>
        <taxon>Myrmicinae</taxon>
        <taxon>Solenopsis</taxon>
    </lineage>
</organism>
<dbReference type="EMBL" id="GL766724">
    <property type="protein sequence ID" value="EFZ14786.1"/>
    <property type="molecule type" value="Genomic_DNA"/>
</dbReference>
<dbReference type="InterPro" id="IPR036691">
    <property type="entry name" value="Endo/exonu/phosph_ase_sf"/>
</dbReference>
<dbReference type="SUPFAM" id="SSF56219">
    <property type="entry name" value="DNase I-like"/>
    <property type="match status" value="1"/>
</dbReference>
<sequence length="393" mass="47422">MLFLQCIESTIVYGTYGGKGLREKLEKFIEEEEEGNVIIRGDFNIRIRELGGKDIRDIGEGEIARYSKDKVIGNGGRNLVGWIMKKGWYILNRTMEDVRDKICKFTVGNRMDSDHLPLEMEVIEEDERNPGEEEKEKEEKEIEIIVWDKEARKVYAQITEELCKVKELEEKEDDTIEEKWDKIKRIDLHKKKKEVKRIYKKWKKGKIGREDYTKEKKNFKELLVKKQREKREEEEEELREMKSEAEVRKYINKKRGKRARIINRIEKEVWREYFKDLLEGSEKEERKEDKEKEEKQQRRAMMGLGGSLPGVDAGWGIRARRYENRIKEGRAGDIVKECWREKEPYDWKDEYGKERERYYNRNGWGIEARKVREIGEYDLEAKLIKRERKVQRH</sequence>
<dbReference type="Gene3D" id="3.60.10.10">
    <property type="entry name" value="Endonuclease/exonuclease/phosphatase"/>
    <property type="match status" value="1"/>
</dbReference>
<accession>E9IXB6</accession>
<gene>
    <name evidence="3" type="ORF">SINV_04636</name>
</gene>
<feature type="coiled-coil region" evidence="1">
    <location>
        <begin position="209"/>
        <end position="248"/>
    </location>
</feature>
<dbReference type="HOGENOM" id="CLU_702697_0_0_1"/>
<dbReference type="AlphaFoldDB" id="E9IXB6"/>
<protein>
    <recommendedName>
        <fullName evidence="4">Endonuclease/exonuclease/phosphatase domain-containing protein</fullName>
    </recommendedName>
</protein>
<keyword evidence="1" id="KW-0175">Coiled coil</keyword>